<reference evidence="2" key="1">
    <citation type="submission" date="2017-10" db="EMBL/GenBank/DDBJ databases">
        <title>Rapid genome shrinkage in a self-fertile nematode reveals novel sperm competition proteins.</title>
        <authorList>
            <person name="Yin D."/>
            <person name="Schwarz E.M."/>
            <person name="Thomas C.G."/>
            <person name="Felde R.L."/>
            <person name="Korf I.F."/>
            <person name="Cutter A.D."/>
            <person name="Schartner C.M."/>
            <person name="Ralston E.J."/>
            <person name="Meyer B.J."/>
            <person name="Haag E.S."/>
        </authorList>
    </citation>
    <scope>NUCLEOTIDE SEQUENCE [LARGE SCALE GENOMIC DNA]</scope>
    <source>
        <strain evidence="2">JU1422</strain>
    </source>
</reference>
<accession>A0A2G5SW73</accession>
<organism evidence="1 2">
    <name type="scientific">Caenorhabditis nigoni</name>
    <dbReference type="NCBI Taxonomy" id="1611254"/>
    <lineage>
        <taxon>Eukaryota</taxon>
        <taxon>Metazoa</taxon>
        <taxon>Ecdysozoa</taxon>
        <taxon>Nematoda</taxon>
        <taxon>Chromadorea</taxon>
        <taxon>Rhabditida</taxon>
        <taxon>Rhabditina</taxon>
        <taxon>Rhabditomorpha</taxon>
        <taxon>Rhabditoidea</taxon>
        <taxon>Rhabditidae</taxon>
        <taxon>Peloderinae</taxon>
        <taxon>Caenorhabditis</taxon>
    </lineage>
</organism>
<proteinExistence type="predicted"/>
<protein>
    <submittedName>
        <fullName evidence="1">Uncharacterized protein</fullName>
    </submittedName>
</protein>
<dbReference type="OrthoDB" id="10470960at2759"/>
<dbReference type="Proteomes" id="UP000230233">
    <property type="component" value="Chromosome X"/>
</dbReference>
<gene>
    <name evidence="1" type="primary">Cnig_chr_X.g24902</name>
    <name evidence="1" type="ORF">B9Z55_024902</name>
</gene>
<dbReference type="AlphaFoldDB" id="A0A2G5SW73"/>
<comment type="caution">
    <text evidence="1">The sequence shown here is derived from an EMBL/GenBank/DDBJ whole genome shotgun (WGS) entry which is preliminary data.</text>
</comment>
<name>A0A2G5SW73_9PELO</name>
<evidence type="ECO:0000313" key="2">
    <source>
        <dbReference type="Proteomes" id="UP000230233"/>
    </source>
</evidence>
<keyword evidence="2" id="KW-1185">Reference proteome</keyword>
<evidence type="ECO:0000313" key="1">
    <source>
        <dbReference type="EMBL" id="PIC19307.1"/>
    </source>
</evidence>
<sequence length="98" mass="11221">MRSVNSFRNFELPWGLQARTEFGGAYSEIFPLIQALYHIFAHCTTHSPIVPFIFSLYHSFSHCTTHSAIVPPIRPLYHPLGHWTTHPPLYHPSAIVPL</sequence>
<dbReference type="EMBL" id="PDUG01000006">
    <property type="protein sequence ID" value="PIC19307.1"/>
    <property type="molecule type" value="Genomic_DNA"/>
</dbReference>